<dbReference type="Proteomes" id="UP000054843">
    <property type="component" value="Unassembled WGS sequence"/>
</dbReference>
<reference evidence="2 3" key="1">
    <citation type="submission" date="2015-01" db="EMBL/GenBank/DDBJ databases">
        <title>Evolution of Trichinella species and genotypes.</title>
        <authorList>
            <person name="Korhonen P.K."/>
            <person name="Edoardo P."/>
            <person name="Giuseppe L.R."/>
            <person name="Gasser R.B."/>
        </authorList>
    </citation>
    <scope>NUCLEOTIDE SEQUENCE [LARGE SCALE GENOMIC DNA]</scope>
    <source>
        <strain evidence="2">ISS1980</strain>
    </source>
</reference>
<dbReference type="AlphaFoldDB" id="A0A0V1MIG3"/>
<feature type="chain" id="PRO_5006882600" evidence="1">
    <location>
        <begin position="25"/>
        <end position="481"/>
    </location>
</feature>
<dbReference type="EMBL" id="JYDO01000094">
    <property type="protein sequence ID" value="KRZ71559.1"/>
    <property type="molecule type" value="Genomic_DNA"/>
</dbReference>
<evidence type="ECO:0000313" key="2">
    <source>
        <dbReference type="EMBL" id="KRZ71559.1"/>
    </source>
</evidence>
<proteinExistence type="predicted"/>
<evidence type="ECO:0000313" key="3">
    <source>
        <dbReference type="Proteomes" id="UP000054843"/>
    </source>
</evidence>
<name>A0A0V1MIG3_9BILA</name>
<sequence>LDMSLLKFISFAALITWQFSTTATAPLDDIEERRMIQDVLKKMDDQLNAPSFTLLLKVLEKSQSGQTTTYTVEASSTDCIYDKVYENPNFYINLVVNVKSQTKVQYKINAFQKNIKTGSDVAEKCSAIFPVKKCTVSITDKSVEKGTAQCKEIDLSTEHFEPLNMLRDFPRKNVMARLRFILEETAEDNGYDVYRKIKSVDSVSQSGKVTKVQLTVTDTNCPVEGKNAYEGNSVERDCQDMKKPYKCTILYVDSNGNSAKVDCAETVVNVEEEIDEKSRVQNVLKNTDDQTNAESYTKLLKILYKIKSGATTLYEIEASKSECTFGQRSSITGYTVLHNCPERFPVMTCTVTITDKSMETGSVECEEIDLSRAYFTRITPPYDYLMREIKNKAESILFEIDSEKESGVYKKLISIDAALKFGSVKKIQLTAADTDCKVAGENAYTGDDVADDCNELSALHQCTILYVDSPYAALLSCAQAA</sequence>
<comment type="caution">
    <text evidence="2">The sequence shown here is derived from an EMBL/GenBank/DDBJ whole genome shotgun (WGS) entry which is preliminary data.</text>
</comment>
<evidence type="ECO:0000256" key="1">
    <source>
        <dbReference type="SAM" id="SignalP"/>
    </source>
</evidence>
<keyword evidence="1" id="KW-0732">Signal</keyword>
<protein>
    <submittedName>
        <fullName evidence="2">Uncharacterized protein</fullName>
    </submittedName>
</protein>
<feature type="signal peptide" evidence="1">
    <location>
        <begin position="1"/>
        <end position="24"/>
    </location>
</feature>
<keyword evidence="3" id="KW-1185">Reference proteome</keyword>
<accession>A0A0V1MIG3</accession>
<organism evidence="2 3">
    <name type="scientific">Trichinella papuae</name>
    <dbReference type="NCBI Taxonomy" id="268474"/>
    <lineage>
        <taxon>Eukaryota</taxon>
        <taxon>Metazoa</taxon>
        <taxon>Ecdysozoa</taxon>
        <taxon>Nematoda</taxon>
        <taxon>Enoplea</taxon>
        <taxon>Dorylaimia</taxon>
        <taxon>Trichinellida</taxon>
        <taxon>Trichinellidae</taxon>
        <taxon>Trichinella</taxon>
    </lineage>
</organism>
<gene>
    <name evidence="2" type="ORF">T10_2436</name>
</gene>
<feature type="non-terminal residue" evidence="2">
    <location>
        <position position="1"/>
    </location>
</feature>